<dbReference type="SUPFAM" id="SSF81901">
    <property type="entry name" value="HCP-like"/>
    <property type="match status" value="1"/>
</dbReference>
<dbReference type="AlphaFoldDB" id="A0A168QH44"/>
<dbReference type="OrthoDB" id="272077at2759"/>
<dbReference type="InterPro" id="IPR011990">
    <property type="entry name" value="TPR-like_helical_dom_sf"/>
</dbReference>
<dbReference type="Pfam" id="PF08238">
    <property type="entry name" value="Sel1"/>
    <property type="match status" value="6"/>
</dbReference>
<evidence type="ECO:0000256" key="2">
    <source>
        <dbReference type="SAM" id="MobiDB-lite"/>
    </source>
</evidence>
<proteinExistence type="predicted"/>
<accession>A0A168QH44</accession>
<dbReference type="SMART" id="SM00671">
    <property type="entry name" value="SEL1"/>
    <property type="match status" value="7"/>
</dbReference>
<keyword evidence="4" id="KW-1185">Reference proteome</keyword>
<dbReference type="Proteomes" id="UP000078561">
    <property type="component" value="Unassembled WGS sequence"/>
</dbReference>
<feature type="compositionally biased region" description="Low complexity" evidence="2">
    <location>
        <begin position="109"/>
        <end position="138"/>
    </location>
</feature>
<keyword evidence="1" id="KW-0677">Repeat</keyword>
<sequence length="811" mass="88701">MVDSFTELATEKRIQDTTVTAAMTNHDSLGGEQHDSTGDSRTTNGQQQQHQVLSSNTKLNTHTTSLPFILKSDDDFLGSCLNLVYKQTPPNKQRCVRGTSSSTPIKALPSPKATRKSSSPSSLKLGSTTESSNSSNSSLGQPIMTPPSSPEDDNEMISPPPSAKSLTAEFYTFDNTITHRTPSVKRIQYATLQKSKPVTLATCTTDSAGLAGNKQLSFQEQELPPSPRLEQQTVSSTTLHHQHQQQRLPPLPEDHHQLPPLPRHNDGPVTRQPTSSANSHGSSSSSSSSSFTTVGTSGTMSLDTPTKGFDDGVDLGSRNHLRPLPSTPAQITTHKTQTGGFKCDNNYHPDSSLFAASVTSPAPNPLSLAPHHPTFPPATLDSLNNFRREAQASPHDLALQLNFAKYLMEAVQQVQINDAARSTKAKTAMLSEAQRIVKTLAMKSRIGRSGYAEALFYLANAYGAGLMLLNVNHEKAFHLYLQGSKQCHPGCTYRAGVCYELGLGTRRDNARAIRFYRKAANLSDPSAMYKLAIILLHGLLGQAKHPKEAISWLKRAAPLADAYHPEILHELGLVYENDSIPSVIPDQDYTRELVTKAARFGYAPSQYKLGLAYENGLWNCPIDARRSIAWYGKASEQGHMESILALSGWYLTGAMGSNGTDILLPSNDVEAYLWARKAADAGYAKGQYACGYYSESGIGTEQNLMEAMHWYELAAKQHYAKAIDRLTELKLSTTNTKRHRKKQQQRLSLQTSQSYLAKADDGLRRNSTTTRRLSDHQHPGTCPPNTPHVIEPLASFKSGPTTETASSCQIM</sequence>
<dbReference type="InterPro" id="IPR006597">
    <property type="entry name" value="Sel1-like"/>
</dbReference>
<dbReference type="PANTHER" id="PTHR46430:SF3">
    <property type="entry name" value="ACTIVATOR OF C KINASE PROTEIN 1"/>
    <property type="match status" value="1"/>
</dbReference>
<feature type="region of interest" description="Disordered" evidence="2">
    <location>
        <begin position="91"/>
        <end position="163"/>
    </location>
</feature>
<evidence type="ECO:0000313" key="4">
    <source>
        <dbReference type="Proteomes" id="UP000078561"/>
    </source>
</evidence>
<dbReference type="OMA" id="FDNTITH"/>
<feature type="region of interest" description="Disordered" evidence="2">
    <location>
        <begin position="16"/>
        <end position="58"/>
    </location>
</feature>
<evidence type="ECO:0000256" key="1">
    <source>
        <dbReference type="ARBA" id="ARBA00022737"/>
    </source>
</evidence>
<feature type="compositionally biased region" description="Polar residues" evidence="2">
    <location>
        <begin position="16"/>
        <end position="27"/>
    </location>
</feature>
<feature type="compositionally biased region" description="Low complexity" evidence="2">
    <location>
        <begin position="745"/>
        <end position="756"/>
    </location>
</feature>
<feature type="compositionally biased region" description="Low complexity" evidence="2">
    <location>
        <begin position="274"/>
        <end position="301"/>
    </location>
</feature>
<reference evidence="3" key="1">
    <citation type="submission" date="2016-04" db="EMBL/GenBank/DDBJ databases">
        <authorList>
            <person name="Evans L.H."/>
            <person name="Alamgir A."/>
            <person name="Owens N."/>
            <person name="Weber N.D."/>
            <person name="Virtaneva K."/>
            <person name="Barbian K."/>
            <person name="Babar A."/>
            <person name="Rosenke K."/>
        </authorList>
    </citation>
    <scope>NUCLEOTIDE SEQUENCE [LARGE SCALE GENOMIC DNA]</scope>
    <source>
        <strain evidence="3">CBS 101.48</strain>
    </source>
</reference>
<dbReference type="EMBL" id="LT554414">
    <property type="protein sequence ID" value="SAM04690.1"/>
    <property type="molecule type" value="Genomic_DNA"/>
</dbReference>
<dbReference type="PANTHER" id="PTHR46430">
    <property type="entry name" value="PROTEIN SKT5-RELATED"/>
    <property type="match status" value="1"/>
</dbReference>
<organism evidence="3">
    <name type="scientific">Absidia glauca</name>
    <name type="common">Pin mould</name>
    <dbReference type="NCBI Taxonomy" id="4829"/>
    <lineage>
        <taxon>Eukaryota</taxon>
        <taxon>Fungi</taxon>
        <taxon>Fungi incertae sedis</taxon>
        <taxon>Mucoromycota</taxon>
        <taxon>Mucoromycotina</taxon>
        <taxon>Mucoromycetes</taxon>
        <taxon>Mucorales</taxon>
        <taxon>Cunninghamellaceae</taxon>
        <taxon>Absidia</taxon>
    </lineage>
</organism>
<feature type="compositionally biased region" description="Polar residues" evidence="2">
    <location>
        <begin position="798"/>
        <end position="811"/>
    </location>
</feature>
<feature type="compositionally biased region" description="Polar residues" evidence="2">
    <location>
        <begin position="39"/>
        <end position="58"/>
    </location>
</feature>
<name>A0A168QH44_ABSGL</name>
<protein>
    <submittedName>
        <fullName evidence="3">Uncharacterized protein</fullName>
    </submittedName>
</protein>
<dbReference type="InParanoid" id="A0A168QH44"/>
<dbReference type="STRING" id="4829.A0A168QH44"/>
<dbReference type="Gene3D" id="1.25.40.10">
    <property type="entry name" value="Tetratricopeptide repeat domain"/>
    <property type="match status" value="2"/>
</dbReference>
<dbReference type="InterPro" id="IPR051726">
    <property type="entry name" value="Chitin_Synth_Reg"/>
</dbReference>
<evidence type="ECO:0000313" key="3">
    <source>
        <dbReference type="EMBL" id="SAM04690.1"/>
    </source>
</evidence>
<feature type="region of interest" description="Disordered" evidence="2">
    <location>
        <begin position="734"/>
        <end position="811"/>
    </location>
</feature>
<gene>
    <name evidence="3" type="primary">ABSGL_10556.1 scaffold 12026</name>
</gene>
<feature type="region of interest" description="Disordered" evidence="2">
    <location>
        <begin position="219"/>
        <end position="335"/>
    </location>
</feature>